<comment type="caution">
    <text evidence="1">The sequence shown here is derived from an EMBL/GenBank/DDBJ whole genome shotgun (WGS) entry which is preliminary data.</text>
</comment>
<organism evidence="1">
    <name type="scientific">marine sediment metagenome</name>
    <dbReference type="NCBI Taxonomy" id="412755"/>
    <lineage>
        <taxon>unclassified sequences</taxon>
        <taxon>metagenomes</taxon>
        <taxon>ecological metagenomes</taxon>
    </lineage>
</organism>
<dbReference type="SUPFAM" id="SSF52540">
    <property type="entry name" value="P-loop containing nucleoside triphosphate hydrolases"/>
    <property type="match status" value="1"/>
</dbReference>
<proteinExistence type="predicted"/>
<accession>A0A0F9L9E2</accession>
<dbReference type="EMBL" id="LAZR01006521">
    <property type="protein sequence ID" value="KKM91524.1"/>
    <property type="molecule type" value="Genomic_DNA"/>
</dbReference>
<reference evidence="1" key="1">
    <citation type="journal article" date="2015" name="Nature">
        <title>Complex archaea that bridge the gap between prokaryotes and eukaryotes.</title>
        <authorList>
            <person name="Spang A."/>
            <person name="Saw J.H."/>
            <person name="Jorgensen S.L."/>
            <person name="Zaremba-Niedzwiedzka K."/>
            <person name="Martijn J."/>
            <person name="Lind A.E."/>
            <person name="van Eijk R."/>
            <person name="Schleper C."/>
            <person name="Guy L."/>
            <person name="Ettema T.J."/>
        </authorList>
    </citation>
    <scope>NUCLEOTIDE SEQUENCE</scope>
</reference>
<protein>
    <recommendedName>
        <fullName evidence="2">GTPase</fullName>
    </recommendedName>
</protein>
<dbReference type="InterPro" id="IPR027417">
    <property type="entry name" value="P-loop_NTPase"/>
</dbReference>
<dbReference type="PANTHER" id="PTHR42869">
    <property type="entry name" value="SLL0572 PROTEIN"/>
    <property type="match status" value="1"/>
</dbReference>
<name>A0A0F9L9E2_9ZZZZ</name>
<dbReference type="Gene3D" id="3.40.50.300">
    <property type="entry name" value="P-loop containing nucleotide triphosphate hydrolases"/>
    <property type="match status" value="1"/>
</dbReference>
<dbReference type="AlphaFoldDB" id="A0A0F9L9E2"/>
<evidence type="ECO:0008006" key="2">
    <source>
        <dbReference type="Google" id="ProtNLM"/>
    </source>
</evidence>
<gene>
    <name evidence="1" type="ORF">LCGC14_1227660</name>
</gene>
<sequence length="453" mass="51213">MLWESFILMTKKKVIIIGALGYDFHLFNTVYRDNEEYEVVAFTIAGEQNVGTIEGAERRFPAELAGKLYPKGIPMVSEELLEAIIKDKQIDEVVFAYSDVSHEEVMHKASRVLKAGANYCLVSGRFTQIKAKKPVVAICAVRTGCGKSQVSRATYRYLQSKGYKVVAIREPMPYGDLVKQNVMRFEKYEDLDKYECTIEEREEYEPYIEQGLVIYSGVDYEKIIREAEKEADVIIFDGGNNEISFYQTDLLFIVVDPLRPGHELKYHPGEVNARYADAFVINKMNSAKPEDVKTVENNLNELNPTATKIYTNSIVTVEGDHEIKGKKVIVVEDGPTLTHGNLSWGAGYLAAKNAGAEIVNPRPYLVGFMKEIFEEFPQISDIVPAMGYDEQQIKDMEETLNKADADIIIDGSPIDLSKLIKTNKPIVRVKYDIEAIKSPTIEEILDKFIEKNL</sequence>
<evidence type="ECO:0000313" key="1">
    <source>
        <dbReference type="EMBL" id="KKM91524.1"/>
    </source>
</evidence>
<dbReference type="PANTHER" id="PTHR42869:SF1">
    <property type="entry name" value="SLL0572 PROTEIN"/>
    <property type="match status" value="1"/>
</dbReference>
<dbReference type="InterPro" id="IPR053199">
    <property type="entry name" value="cDPG_synthetase-like"/>
</dbReference>
<dbReference type="Gene3D" id="3.40.50.720">
    <property type="entry name" value="NAD(P)-binding Rossmann-like Domain"/>
    <property type="match status" value="1"/>
</dbReference>